<evidence type="ECO:0000259" key="1">
    <source>
        <dbReference type="Pfam" id="PF08770"/>
    </source>
</evidence>
<evidence type="ECO:0000313" key="3">
    <source>
        <dbReference type="EMBL" id="SDW69624.1"/>
    </source>
</evidence>
<dbReference type="Gene3D" id="2.60.40.10">
    <property type="entry name" value="Immunoglobulins"/>
    <property type="match status" value="1"/>
</dbReference>
<reference evidence="2" key="1">
    <citation type="journal article" date="2014" name="Int. J. Syst. Evol. Microbiol.">
        <title>Complete genome sequence of Corynebacterium casei LMG S-19264T (=DSM 44701T), isolated from a smear-ripened cheese.</title>
        <authorList>
            <consortium name="US DOE Joint Genome Institute (JGI-PGF)"/>
            <person name="Walter F."/>
            <person name="Albersmeier A."/>
            <person name="Kalinowski J."/>
            <person name="Ruckert C."/>
        </authorList>
    </citation>
    <scope>NUCLEOTIDE SEQUENCE</scope>
    <source>
        <strain evidence="2">CGMCC 1.10859</strain>
    </source>
</reference>
<dbReference type="SUPFAM" id="SSF81296">
    <property type="entry name" value="E set domains"/>
    <property type="match status" value="1"/>
</dbReference>
<accession>A0AAN4UQE4</accession>
<dbReference type="AlphaFoldDB" id="A0AAN4UQE4"/>
<dbReference type="EMBL" id="BNAB01000005">
    <property type="protein sequence ID" value="GHE00742.1"/>
    <property type="molecule type" value="Genomic_DNA"/>
</dbReference>
<evidence type="ECO:0000313" key="5">
    <source>
        <dbReference type="Proteomes" id="UP000634647"/>
    </source>
</evidence>
<dbReference type="InterPro" id="IPR030995">
    <property type="entry name" value="SoxZ"/>
</dbReference>
<name>A0AAN4UQE4_9RHOB</name>
<dbReference type="InterPro" id="IPR014880">
    <property type="entry name" value="SoxZ_dom"/>
</dbReference>
<sequence length="109" mass="12003">MKDIRPRVKVPATVKAGEAFTVKTLINHPMVSGFGKDKKTGKTIPREIINHFSCDFEGQNVIAMELDPAISANPYIQFQAKVDKSGTMTFTWKDDDGSVYTKTAPVKVG</sequence>
<organism evidence="2 5">
    <name type="scientific">Allgaiera indica</name>
    <dbReference type="NCBI Taxonomy" id="765699"/>
    <lineage>
        <taxon>Bacteria</taxon>
        <taxon>Pseudomonadati</taxon>
        <taxon>Pseudomonadota</taxon>
        <taxon>Alphaproteobacteria</taxon>
        <taxon>Rhodobacterales</taxon>
        <taxon>Paracoccaceae</taxon>
        <taxon>Allgaiera</taxon>
    </lineage>
</organism>
<dbReference type="NCBIfam" id="TIGR04490">
    <property type="entry name" value="SoxZ_true"/>
    <property type="match status" value="1"/>
</dbReference>
<reference evidence="3 4" key="2">
    <citation type="submission" date="2016-10" db="EMBL/GenBank/DDBJ databases">
        <authorList>
            <person name="Varghese N."/>
            <person name="Submissions S."/>
        </authorList>
    </citation>
    <scope>NUCLEOTIDE SEQUENCE [LARGE SCALE GENOMIC DNA]</scope>
    <source>
        <strain evidence="3 4">DSM 24802</strain>
    </source>
</reference>
<reference evidence="2" key="3">
    <citation type="submission" date="2023-06" db="EMBL/GenBank/DDBJ databases">
        <authorList>
            <person name="Sun Q."/>
            <person name="Zhou Y."/>
        </authorList>
    </citation>
    <scope>NUCLEOTIDE SEQUENCE</scope>
    <source>
        <strain evidence="2">CGMCC 1.10859</strain>
    </source>
</reference>
<dbReference type="RefSeq" id="WP_035844124.1">
    <property type="nucleotide sequence ID" value="NZ_BNAB01000005.1"/>
</dbReference>
<protein>
    <submittedName>
        <fullName evidence="3">Sulfur compound chelating protein SoxZ</fullName>
    </submittedName>
    <submittedName>
        <fullName evidence="2">Thiosulfate oxidation carrier complex protein SoxZ</fullName>
    </submittedName>
</protein>
<dbReference type="EMBL" id="FNOB01000006">
    <property type="protein sequence ID" value="SDW69624.1"/>
    <property type="molecule type" value="Genomic_DNA"/>
</dbReference>
<proteinExistence type="predicted"/>
<dbReference type="InterPro" id="IPR013783">
    <property type="entry name" value="Ig-like_fold"/>
</dbReference>
<dbReference type="InterPro" id="IPR014756">
    <property type="entry name" value="Ig_E-set"/>
</dbReference>
<evidence type="ECO:0000313" key="4">
    <source>
        <dbReference type="Proteomes" id="UP000199541"/>
    </source>
</evidence>
<comment type="caution">
    <text evidence="2">The sequence shown here is derived from an EMBL/GenBank/DDBJ whole genome shotgun (WGS) entry which is preliminary data.</text>
</comment>
<keyword evidence="4" id="KW-1185">Reference proteome</keyword>
<dbReference type="Pfam" id="PF08770">
    <property type="entry name" value="SoxZ"/>
    <property type="match status" value="1"/>
</dbReference>
<dbReference type="Proteomes" id="UP000634647">
    <property type="component" value="Unassembled WGS sequence"/>
</dbReference>
<evidence type="ECO:0000313" key="2">
    <source>
        <dbReference type="EMBL" id="GHE00742.1"/>
    </source>
</evidence>
<gene>
    <name evidence="2" type="primary">soxZ</name>
    <name evidence="2" type="ORF">GCM10008024_13280</name>
    <name evidence="3" type="ORF">SAMN05444006_10617</name>
</gene>
<feature type="domain" description="Sulphur oxidation protein SoxZ" evidence="1">
    <location>
        <begin position="9"/>
        <end position="104"/>
    </location>
</feature>
<dbReference type="Proteomes" id="UP000199541">
    <property type="component" value="Unassembled WGS sequence"/>
</dbReference>